<dbReference type="Proteomes" id="UP000001595">
    <property type="component" value="Chromosome 7"/>
</dbReference>
<dbReference type="GO" id="GO:0000338">
    <property type="term" value="P:protein deneddylation"/>
    <property type="evidence" value="ECO:0007669"/>
    <property type="project" value="Ensembl"/>
</dbReference>
<dbReference type="Gene3D" id="3.40.140.10">
    <property type="entry name" value="Cytidine Deaminase, domain 2"/>
    <property type="match status" value="1"/>
</dbReference>
<gene>
    <name evidence="8" type="primary">COPS6</name>
</gene>
<dbReference type="FunFam" id="3.40.140.10:FF:000017">
    <property type="entry name" value="COP9 signalosome complex subunit 6"/>
    <property type="match status" value="1"/>
</dbReference>
<protein>
    <recommendedName>
        <fullName evidence="2 6">COP9 signalosome complex subunit 6</fullName>
    </recommendedName>
</protein>
<evidence type="ECO:0000256" key="4">
    <source>
        <dbReference type="ARBA" id="ARBA00022790"/>
    </source>
</evidence>
<dbReference type="GO" id="GO:0008180">
    <property type="term" value="C:COP9 signalosome"/>
    <property type="evidence" value="ECO:0007669"/>
    <property type="project" value="UniProtKB-UniRule"/>
</dbReference>
<reference evidence="8 9" key="1">
    <citation type="submission" date="2008-02" db="EMBL/GenBank/DDBJ databases">
        <title>A 6x draft sequence assembly of the Pongo pygmaeus abelii genome.</title>
        <authorList>
            <person name="Wilson R.K."/>
            <person name="Mardis E."/>
        </authorList>
    </citation>
    <scope>NUCLEOTIDE SEQUENCE [LARGE SCALE GENOMIC DNA]</scope>
</reference>
<reference evidence="8" key="2">
    <citation type="submission" date="2025-08" db="UniProtKB">
        <authorList>
            <consortium name="Ensembl"/>
        </authorList>
    </citation>
    <scope>IDENTIFICATION</scope>
</reference>
<evidence type="ECO:0000256" key="5">
    <source>
        <dbReference type="ARBA" id="ARBA00023242"/>
    </source>
</evidence>
<evidence type="ECO:0000259" key="7">
    <source>
        <dbReference type="PROSITE" id="PS50249"/>
    </source>
</evidence>
<dbReference type="GO" id="GO:0008237">
    <property type="term" value="F:metallopeptidase activity"/>
    <property type="evidence" value="ECO:0007669"/>
    <property type="project" value="InterPro"/>
</dbReference>
<dbReference type="AlphaFoldDB" id="A0A8I5UB58"/>
<dbReference type="PANTHER" id="PTHR10540:SF8">
    <property type="entry name" value="COP9 SIGNALOSOME COMPLEX SUBUNIT 6"/>
    <property type="match status" value="1"/>
</dbReference>
<dbReference type="InterPro" id="IPR037518">
    <property type="entry name" value="MPN"/>
</dbReference>
<dbReference type="SMART" id="SM00232">
    <property type="entry name" value="JAB_MPN"/>
    <property type="match status" value="1"/>
</dbReference>
<comment type="function">
    <text evidence="6">Component of the COP9 signalosome complex (CSN), a complex involved in various cellular and developmental processes.</text>
</comment>
<evidence type="ECO:0000256" key="2">
    <source>
        <dbReference type="ARBA" id="ARBA00014871"/>
    </source>
</evidence>
<sequence>MAAAAAAAAAATNGTGGSSGMEVDAAVVPSVMASGVTGSVSVALHPLVILNISDHWIRMRSQEGRPVQVIGALIGKQEGRNIEVMNSFELLSHTVEEKIIIDKEYYYTKEEQFKQVFKELEFLGWYTTGGPPDPSDIHVHKQVCEIIESPLFLKLNPMTKHTDLPVSVFESVIDIINGEATMLFAELTYTLATEEAERIGVDHVARMTATGSGENSTVAEHLIAQHSAIKMLHSRVKLILEYVKASEAGEVPFNHEILREAYALCHCLPVLSTDKFKTDFYDVSLKPGWGSGAYAVTFTCRTGDCCSLLFPGHATRDPKELVLSVPSQQCNDVGLMAYLGTITKTCNTMNQFVNKFNVLYDRQGIGRRMRGLFF</sequence>
<evidence type="ECO:0000313" key="8">
    <source>
        <dbReference type="Ensembl" id="ENSPPYP00000045144.1"/>
    </source>
</evidence>
<dbReference type="InterPro" id="IPR000555">
    <property type="entry name" value="JAMM/MPN+_dom"/>
</dbReference>
<keyword evidence="5 6" id="KW-0539">Nucleus</keyword>
<dbReference type="Ensembl" id="ENSPPYT00000047254.1">
    <property type="protein sequence ID" value="ENSPPYP00000045144.1"/>
    <property type="gene ID" value="ENSPPYG00000017397.3"/>
</dbReference>
<dbReference type="InterPro" id="IPR033859">
    <property type="entry name" value="MPN_CSN6"/>
</dbReference>
<evidence type="ECO:0000256" key="3">
    <source>
        <dbReference type="ARBA" id="ARBA00022490"/>
    </source>
</evidence>
<organism evidence="8 9">
    <name type="scientific">Pongo abelii</name>
    <name type="common">Sumatran orangutan</name>
    <name type="synonym">Pongo pygmaeus abelii</name>
    <dbReference type="NCBI Taxonomy" id="9601"/>
    <lineage>
        <taxon>Eukaryota</taxon>
        <taxon>Metazoa</taxon>
        <taxon>Chordata</taxon>
        <taxon>Craniata</taxon>
        <taxon>Vertebrata</taxon>
        <taxon>Euteleostomi</taxon>
        <taxon>Mammalia</taxon>
        <taxon>Eutheria</taxon>
        <taxon>Euarchontoglires</taxon>
        <taxon>Primates</taxon>
        <taxon>Haplorrhini</taxon>
        <taxon>Catarrhini</taxon>
        <taxon>Hominidae</taxon>
        <taxon>Pongo</taxon>
    </lineage>
</organism>
<dbReference type="PROSITE" id="PS50249">
    <property type="entry name" value="MPN"/>
    <property type="match status" value="1"/>
</dbReference>
<dbReference type="PANTHER" id="PTHR10540">
    <property type="entry name" value="EUKARYOTIC TRANSLATION INITIATION FACTOR 3 SUBUNIT F-RELATED"/>
    <property type="match status" value="1"/>
</dbReference>
<keyword evidence="4 6" id="KW-0736">Signalosome</keyword>
<dbReference type="Pfam" id="PF01398">
    <property type="entry name" value="JAB"/>
    <property type="match status" value="1"/>
</dbReference>
<name>A0A8I5UB58_PONAB</name>
<keyword evidence="9" id="KW-1185">Reference proteome</keyword>
<keyword evidence="3 6" id="KW-0963">Cytoplasm</keyword>
<dbReference type="Pfam" id="PF13012">
    <property type="entry name" value="MitMem_reg"/>
    <property type="match status" value="1"/>
</dbReference>
<evidence type="ECO:0000313" key="9">
    <source>
        <dbReference type="Proteomes" id="UP000001595"/>
    </source>
</evidence>
<comment type="similarity">
    <text evidence="1 6">Belongs to the peptidase M67A family. CSN6 subfamily.</text>
</comment>
<accession>A0A8I5UB58</accession>
<reference evidence="8" key="3">
    <citation type="submission" date="2025-09" db="UniProtKB">
        <authorList>
            <consortium name="Ensembl"/>
        </authorList>
    </citation>
    <scope>IDENTIFICATION</scope>
</reference>
<dbReference type="CDD" id="cd08063">
    <property type="entry name" value="MPN_CSN6"/>
    <property type="match status" value="1"/>
</dbReference>
<dbReference type="GeneTree" id="ENSGT00950000183073"/>
<dbReference type="OMA" id="LVGWWST"/>
<comment type="subcellular location">
    <subcellularLocation>
        <location evidence="6">Cytoplasm</location>
    </subcellularLocation>
    <subcellularLocation>
        <location evidence="6">Nucleus</location>
    </subcellularLocation>
</comment>
<proteinExistence type="inferred from homology"/>
<dbReference type="InterPro" id="IPR024969">
    <property type="entry name" value="EIF3F/CSN6-like_C"/>
</dbReference>
<evidence type="ECO:0000256" key="1">
    <source>
        <dbReference type="ARBA" id="ARBA00010893"/>
    </source>
</evidence>
<evidence type="ECO:0000256" key="6">
    <source>
        <dbReference type="RuleBase" id="RU367006"/>
    </source>
</evidence>
<dbReference type="GO" id="GO:0005654">
    <property type="term" value="C:nucleoplasm"/>
    <property type="evidence" value="ECO:0007669"/>
    <property type="project" value="Ensembl"/>
</dbReference>
<feature type="domain" description="MPN" evidence="7">
    <location>
        <begin position="42"/>
        <end position="175"/>
    </location>
</feature>
<dbReference type="GO" id="GO:0005737">
    <property type="term" value="C:cytoplasm"/>
    <property type="evidence" value="ECO:0007669"/>
    <property type="project" value="UniProtKB-SubCell"/>
</dbReference>